<keyword evidence="3 6" id="KW-0812">Transmembrane</keyword>
<name>A0A0F9ACA2_9ZZZZ</name>
<evidence type="ECO:0000256" key="1">
    <source>
        <dbReference type="ARBA" id="ARBA00004651"/>
    </source>
</evidence>
<keyword evidence="5 6" id="KW-0472">Membrane</keyword>
<evidence type="ECO:0000256" key="5">
    <source>
        <dbReference type="ARBA" id="ARBA00023136"/>
    </source>
</evidence>
<sequence>LTQRMLLAFAALGLAPVVILGVLSVSKSTSTIRDQAGEGLRTLQGATSQEIDLYFTERRFDTRVTAANVGVVRGRGDPLSEVRAHLNDVVEGYGATYEWAAFADAKGRIVASSDGSGEGRSVGDERWFREGLEKYTASPARRWADLADKPAFAFSAPVESRRAKSLGVLTLRAGFTALSRRIEAAVPDNGHALLIDRKGHLITAQSRHGGKLLSGNSIISQAGDQLATVIPLATRIETLAARRFGVSGERGLVEAAGLHGGDALSAFGPVGPESLGLGLVVEEDLDALFTPADAIRNQALLIGLLVVIGLAAAGVYFARRLGVPVEQLRDSERRNRALVRASTAVVWMADRTGAFALEQPAWAGYTGQSWEQQAGFGWI</sequence>
<evidence type="ECO:0000256" key="2">
    <source>
        <dbReference type="ARBA" id="ARBA00022475"/>
    </source>
</evidence>
<keyword evidence="4 6" id="KW-1133">Transmembrane helix</keyword>
<dbReference type="InterPro" id="IPR033479">
    <property type="entry name" value="dCache_1"/>
</dbReference>
<comment type="subcellular location">
    <subcellularLocation>
        <location evidence="1">Cell membrane</location>
        <topology evidence="1">Multi-pass membrane protein</topology>
    </subcellularLocation>
</comment>
<gene>
    <name evidence="8" type="ORF">LCGC14_2930000</name>
</gene>
<evidence type="ECO:0000259" key="7">
    <source>
        <dbReference type="Pfam" id="PF02743"/>
    </source>
</evidence>
<evidence type="ECO:0000313" key="8">
    <source>
        <dbReference type="EMBL" id="KKK69841.1"/>
    </source>
</evidence>
<evidence type="ECO:0000256" key="4">
    <source>
        <dbReference type="ARBA" id="ARBA00022989"/>
    </source>
</evidence>
<organism evidence="8">
    <name type="scientific">marine sediment metagenome</name>
    <dbReference type="NCBI Taxonomy" id="412755"/>
    <lineage>
        <taxon>unclassified sequences</taxon>
        <taxon>metagenomes</taxon>
        <taxon>ecological metagenomes</taxon>
    </lineage>
</organism>
<dbReference type="AlphaFoldDB" id="A0A0F9ACA2"/>
<proteinExistence type="predicted"/>
<feature type="domain" description="Cache" evidence="7">
    <location>
        <begin position="31"/>
        <end position="212"/>
    </location>
</feature>
<dbReference type="Gene3D" id="3.30.450.20">
    <property type="entry name" value="PAS domain"/>
    <property type="match status" value="1"/>
</dbReference>
<feature type="non-terminal residue" evidence="8">
    <location>
        <position position="379"/>
    </location>
</feature>
<feature type="transmembrane region" description="Helical" evidence="6">
    <location>
        <begin position="299"/>
        <end position="318"/>
    </location>
</feature>
<dbReference type="EMBL" id="LAZR01058462">
    <property type="protein sequence ID" value="KKK69841.1"/>
    <property type="molecule type" value="Genomic_DNA"/>
</dbReference>
<protein>
    <recommendedName>
        <fullName evidence="7">Cache domain-containing protein</fullName>
    </recommendedName>
</protein>
<comment type="caution">
    <text evidence="8">The sequence shown here is derived from an EMBL/GenBank/DDBJ whole genome shotgun (WGS) entry which is preliminary data.</text>
</comment>
<accession>A0A0F9ACA2</accession>
<reference evidence="8" key="1">
    <citation type="journal article" date="2015" name="Nature">
        <title>Complex archaea that bridge the gap between prokaryotes and eukaryotes.</title>
        <authorList>
            <person name="Spang A."/>
            <person name="Saw J.H."/>
            <person name="Jorgensen S.L."/>
            <person name="Zaremba-Niedzwiedzka K."/>
            <person name="Martijn J."/>
            <person name="Lind A.E."/>
            <person name="van Eijk R."/>
            <person name="Schleper C."/>
            <person name="Guy L."/>
            <person name="Ettema T.J."/>
        </authorList>
    </citation>
    <scope>NUCLEOTIDE SEQUENCE</scope>
</reference>
<dbReference type="GO" id="GO:0005886">
    <property type="term" value="C:plasma membrane"/>
    <property type="evidence" value="ECO:0007669"/>
    <property type="project" value="UniProtKB-SubCell"/>
</dbReference>
<feature type="non-terminal residue" evidence="8">
    <location>
        <position position="1"/>
    </location>
</feature>
<dbReference type="Pfam" id="PF02743">
    <property type="entry name" value="dCache_1"/>
    <property type="match status" value="1"/>
</dbReference>
<evidence type="ECO:0000256" key="3">
    <source>
        <dbReference type="ARBA" id="ARBA00022692"/>
    </source>
</evidence>
<evidence type="ECO:0000256" key="6">
    <source>
        <dbReference type="SAM" id="Phobius"/>
    </source>
</evidence>
<keyword evidence="2" id="KW-1003">Cell membrane</keyword>